<dbReference type="EMBL" id="CP019655">
    <property type="protein sequence ID" value="AVF24757.1"/>
    <property type="molecule type" value="Genomic_DNA"/>
</dbReference>
<evidence type="ECO:0000313" key="5">
    <source>
        <dbReference type="Proteomes" id="UP000464330"/>
    </source>
</evidence>
<reference evidence="2 5" key="2">
    <citation type="journal article" date="2020" name="Int. J. Med. Microbiol.">
        <title>Discovery of Paenibacillus larvae ERIC V: Phenotypic and genomic comparison to genotypes ERIC I-IV reveal different inventories of virulence factors which correlate with epidemiological prevalences of American Foulbrood.</title>
        <authorList>
            <person name="Beims H."/>
            <person name="Bunk B."/>
            <person name="Erler S."/>
            <person name="Mohr K.I."/>
            <person name="Sproer C."/>
            <person name="Pradella S."/>
            <person name="Gunther G."/>
            <person name="Rohde M."/>
            <person name="von der Ohe W."/>
            <person name="Steinert M."/>
        </authorList>
    </citation>
    <scope>NUCLEOTIDE SEQUENCE</scope>
    <source>
        <strain evidence="2">Eric_III</strain>
        <strain evidence="3">Eric_V</strain>
    </source>
</reference>
<dbReference type="Proteomes" id="UP000239833">
    <property type="component" value="Chromosome"/>
</dbReference>
<sequence length="52" mass="6045">MNKPNNPNQRPQQPKPNQKPPGRYVDKSLPQIERRSIDRNTAIEIKKPPKSN</sequence>
<dbReference type="AlphaFoldDB" id="A0A2L1U9H4"/>
<gene>
    <name evidence="2" type="ORF">ERICIII_00531</name>
    <name evidence="3" type="ORF">ERICV_00496</name>
</gene>
<evidence type="ECO:0000313" key="4">
    <source>
        <dbReference type="Proteomes" id="UP000239833"/>
    </source>
</evidence>
<accession>A0A6C0QLW9</accession>
<feature type="compositionally biased region" description="Low complexity" evidence="1">
    <location>
        <begin position="1"/>
        <end position="12"/>
    </location>
</feature>
<organism evidence="2 4">
    <name type="scientific">Paenibacillus larvae subsp. larvae</name>
    <dbReference type="NCBI Taxonomy" id="147375"/>
    <lineage>
        <taxon>Bacteria</taxon>
        <taxon>Bacillati</taxon>
        <taxon>Bacillota</taxon>
        <taxon>Bacilli</taxon>
        <taxon>Bacillales</taxon>
        <taxon>Paenibacillaceae</taxon>
        <taxon>Paenibacillus</taxon>
    </lineage>
</organism>
<protein>
    <submittedName>
        <fullName evidence="2">Uncharacterized protein</fullName>
    </submittedName>
</protein>
<feature type="region of interest" description="Disordered" evidence="1">
    <location>
        <begin position="1"/>
        <end position="52"/>
    </location>
</feature>
<dbReference type="EMBL" id="CP019717">
    <property type="protein sequence ID" value="QHZ49687.1"/>
    <property type="molecule type" value="Genomic_DNA"/>
</dbReference>
<dbReference type="Proteomes" id="UP000464330">
    <property type="component" value="Chromosome"/>
</dbReference>
<evidence type="ECO:0000313" key="3">
    <source>
        <dbReference type="EMBL" id="QHZ49687.1"/>
    </source>
</evidence>
<accession>A0A2L1U9H4</accession>
<proteinExistence type="predicted"/>
<reference evidence="4" key="1">
    <citation type="submission" date="2017-02" db="EMBL/GenBank/DDBJ databases">
        <title>Delineation of Paenibacillus larvae strains originating from foulbrood outbreaks.</title>
        <authorList>
            <person name="Beims H."/>
            <person name="Bunk B."/>
            <person name="Sproeer C."/>
            <person name="Mohr K.I."/>
            <person name="Pradella S."/>
            <person name="Guenther G."/>
            <person name="Rohde M."/>
            <person name="von der Ohe W."/>
            <person name="Steinert M."/>
        </authorList>
    </citation>
    <scope>NUCLEOTIDE SEQUENCE [LARGE SCALE GENOMIC DNA]</scope>
    <source>
        <strain evidence="4">Eric_III</strain>
    </source>
</reference>
<accession>A0A8B6WX38</accession>
<name>A0A2L1U9H4_9BACL</name>
<evidence type="ECO:0000256" key="1">
    <source>
        <dbReference type="SAM" id="MobiDB-lite"/>
    </source>
</evidence>
<evidence type="ECO:0000313" key="2">
    <source>
        <dbReference type="EMBL" id="AVF24757.1"/>
    </source>
</evidence>